<dbReference type="AlphaFoldDB" id="A0A150PHT7"/>
<accession>A0A150PHT7</accession>
<dbReference type="GO" id="GO:0005548">
    <property type="term" value="F:phospholipid transporter activity"/>
    <property type="evidence" value="ECO:0007669"/>
    <property type="project" value="TreeGrafter"/>
</dbReference>
<proteinExistence type="predicted"/>
<dbReference type="PANTHER" id="PTHR30188">
    <property type="entry name" value="ABC TRANSPORTER PERMEASE PROTEIN-RELATED"/>
    <property type="match status" value="1"/>
</dbReference>
<reference evidence="3 4" key="1">
    <citation type="submission" date="2014-02" db="EMBL/GenBank/DDBJ databases">
        <title>The small core and large imbalanced accessory genome model reveals a collaborative survival strategy of Sorangium cellulosum strains in nature.</title>
        <authorList>
            <person name="Han K."/>
            <person name="Peng R."/>
            <person name="Blom J."/>
            <person name="Li Y.-Z."/>
        </authorList>
    </citation>
    <scope>NUCLEOTIDE SEQUENCE [LARGE SCALE GENOMIC DNA]</scope>
    <source>
        <strain evidence="3 4">So0157-25</strain>
    </source>
</reference>
<feature type="compositionally biased region" description="Basic and acidic residues" evidence="1">
    <location>
        <begin position="1"/>
        <end position="14"/>
    </location>
</feature>
<organism evidence="3 4">
    <name type="scientific">Sorangium cellulosum</name>
    <name type="common">Polyangium cellulosum</name>
    <dbReference type="NCBI Taxonomy" id="56"/>
    <lineage>
        <taxon>Bacteria</taxon>
        <taxon>Pseudomonadati</taxon>
        <taxon>Myxococcota</taxon>
        <taxon>Polyangia</taxon>
        <taxon>Polyangiales</taxon>
        <taxon>Polyangiaceae</taxon>
        <taxon>Sorangium</taxon>
    </lineage>
</organism>
<evidence type="ECO:0000313" key="4">
    <source>
        <dbReference type="Proteomes" id="UP000075420"/>
    </source>
</evidence>
<evidence type="ECO:0000313" key="3">
    <source>
        <dbReference type="EMBL" id="KYF55249.1"/>
    </source>
</evidence>
<name>A0A150PHT7_SORCE</name>
<protein>
    <submittedName>
        <fullName evidence="3">ABC transporter permease</fullName>
    </submittedName>
</protein>
<keyword evidence="2" id="KW-0812">Transmembrane</keyword>
<sequence>MDPSDKSPRDRASAADRASTGPPSSELRDVAPELSGVAALGGAALSLFRSGRELYSVFVRTLYYCVKGRHEPGAVLLQMYEIGNKSIFFLTVVMGFIGMIMVFQAGQQAKRVIPDLTMLGATYLELLVRDLAASIGALMLATRVGAGIAAEIGSMVVTEQVDALRMCAADPIDYLLKPRFIASLLMTTCLLVWSAAVAFTTGMVTAYSMFDVSPETFINVSLVDAGDLATGLAKCLAYGAAIPIVSGHSGLSTFGGSEGVGWATTRAVVNSSLAVIVLNMLISAAAFLIFR</sequence>
<comment type="caution">
    <text evidence="3">The sequence shown here is derived from an EMBL/GenBank/DDBJ whole genome shotgun (WGS) entry which is preliminary data.</text>
</comment>
<gene>
    <name evidence="3" type="ORF">BE08_26125</name>
</gene>
<feature type="transmembrane region" description="Helical" evidence="2">
    <location>
        <begin position="267"/>
        <end position="290"/>
    </location>
</feature>
<evidence type="ECO:0000256" key="1">
    <source>
        <dbReference type="SAM" id="MobiDB-lite"/>
    </source>
</evidence>
<dbReference type="EMBL" id="JELY01001592">
    <property type="protein sequence ID" value="KYF55249.1"/>
    <property type="molecule type" value="Genomic_DNA"/>
</dbReference>
<feature type="transmembrane region" description="Helical" evidence="2">
    <location>
        <begin position="87"/>
        <end position="106"/>
    </location>
</feature>
<feature type="transmembrane region" description="Helical" evidence="2">
    <location>
        <begin position="184"/>
        <end position="210"/>
    </location>
</feature>
<evidence type="ECO:0000256" key="2">
    <source>
        <dbReference type="SAM" id="Phobius"/>
    </source>
</evidence>
<dbReference type="InterPro" id="IPR030802">
    <property type="entry name" value="Permease_MalE"/>
</dbReference>
<keyword evidence="2" id="KW-1133">Transmembrane helix</keyword>
<feature type="region of interest" description="Disordered" evidence="1">
    <location>
        <begin position="1"/>
        <end position="27"/>
    </location>
</feature>
<dbReference type="GO" id="GO:0043190">
    <property type="term" value="C:ATP-binding cassette (ABC) transporter complex"/>
    <property type="evidence" value="ECO:0007669"/>
    <property type="project" value="InterPro"/>
</dbReference>
<dbReference type="Pfam" id="PF02405">
    <property type="entry name" value="MlaE"/>
    <property type="match status" value="1"/>
</dbReference>
<keyword evidence="2" id="KW-0472">Membrane</keyword>
<dbReference type="Proteomes" id="UP000075420">
    <property type="component" value="Unassembled WGS sequence"/>
</dbReference>